<dbReference type="FunFam" id="2.30.30.140:FF:000018">
    <property type="entry name" value="Serine/threonine-protein kinase 31"/>
    <property type="match status" value="1"/>
</dbReference>
<dbReference type="Proteomes" id="UP001378592">
    <property type="component" value="Unassembled WGS sequence"/>
</dbReference>
<feature type="compositionally biased region" description="Low complexity" evidence="2">
    <location>
        <begin position="462"/>
        <end position="506"/>
    </location>
</feature>
<dbReference type="GO" id="GO:0043186">
    <property type="term" value="C:P granule"/>
    <property type="evidence" value="ECO:0007669"/>
    <property type="project" value="TreeGrafter"/>
</dbReference>
<keyword evidence="3" id="KW-0472">Membrane</keyword>
<gene>
    <name evidence="5" type="ORF">R5R35_010127</name>
</gene>
<dbReference type="GO" id="GO:0034587">
    <property type="term" value="P:piRNA processing"/>
    <property type="evidence" value="ECO:0007669"/>
    <property type="project" value="TreeGrafter"/>
</dbReference>
<dbReference type="GO" id="GO:0007283">
    <property type="term" value="P:spermatogenesis"/>
    <property type="evidence" value="ECO:0007669"/>
    <property type="project" value="TreeGrafter"/>
</dbReference>
<dbReference type="EMBL" id="JAZDUA010000309">
    <property type="protein sequence ID" value="KAK7861624.1"/>
    <property type="molecule type" value="Genomic_DNA"/>
</dbReference>
<keyword evidence="3" id="KW-0812">Transmembrane</keyword>
<feature type="compositionally biased region" description="Acidic residues" evidence="2">
    <location>
        <begin position="594"/>
        <end position="608"/>
    </location>
</feature>
<dbReference type="SMART" id="SM00322">
    <property type="entry name" value="KH"/>
    <property type="match status" value="2"/>
</dbReference>
<proteinExistence type="predicted"/>
<accession>A0AAN9VPA2</accession>
<name>A0AAN9VPA2_9ORTH</name>
<dbReference type="InterPro" id="IPR036612">
    <property type="entry name" value="KH_dom_type_1_sf"/>
</dbReference>
<feature type="compositionally biased region" description="Polar residues" evidence="2">
    <location>
        <begin position="557"/>
        <end position="566"/>
    </location>
</feature>
<dbReference type="AlphaFoldDB" id="A0AAN9VPA2"/>
<feature type="transmembrane region" description="Helical" evidence="3">
    <location>
        <begin position="7"/>
        <end position="29"/>
    </location>
</feature>
<dbReference type="Pfam" id="PF00567">
    <property type="entry name" value="TUDOR"/>
    <property type="match status" value="1"/>
</dbReference>
<comment type="caution">
    <text evidence="5">The sequence shown here is derived from an EMBL/GenBank/DDBJ whole genome shotgun (WGS) entry which is preliminary data.</text>
</comment>
<dbReference type="InterPro" id="IPR002999">
    <property type="entry name" value="Tudor"/>
</dbReference>
<dbReference type="GO" id="GO:0003723">
    <property type="term" value="F:RNA binding"/>
    <property type="evidence" value="ECO:0007669"/>
    <property type="project" value="UniProtKB-UniRule"/>
</dbReference>
<dbReference type="PANTHER" id="PTHR22948:SF29">
    <property type="entry name" value="FI02030P-RELATED"/>
    <property type="match status" value="1"/>
</dbReference>
<evidence type="ECO:0000256" key="2">
    <source>
        <dbReference type="SAM" id="MobiDB-lite"/>
    </source>
</evidence>
<dbReference type="Gene3D" id="3.30.1370.10">
    <property type="entry name" value="K Homology domain, type 1"/>
    <property type="match status" value="2"/>
</dbReference>
<feature type="domain" description="Tudor" evidence="4">
    <location>
        <begin position="301"/>
        <end position="366"/>
    </location>
</feature>
<evidence type="ECO:0000256" key="1">
    <source>
        <dbReference type="PROSITE-ProRule" id="PRU00117"/>
    </source>
</evidence>
<sequence length="608" mass="67053">MTLIKPSLIQLLVGVSLTGITAGLLYLLLGKDEDDVEELVQRIKTSRSATIEVKIPKDCVGVVIGRGGANIKEIQDKSETKINFKDEQPEENFRVCIIRGTPEAAQLAESLIHEFISNQPLIEVTTVLVPQNACGRIIGRNGENIRSISRASSAKITVESSSTNDKSCPAGPVRRVFIKGTSDQIEIAKALIQEKVEEDAEIRKKMESLNSRPPRGGKETVHYLTAGPEAQVQSETDASEKLASVSSDGSVEVYVSAVSSPSTFWVQMYGPRAVDLDFLVEQMTDYYNKEENQELHAITSKLQENQMVAALFDVDKKWYRARVVKVNYDEYNPGDSEVDIYFVDYGDSEIVPQNQLLRLRTDFLQLRFQAIECSLANVQPKGDSWTPEAVDAFESLVHVARWVKLTARVQSYQEGKGLGTRATGLQAPCIDLFDSRGSQDISVAEEMVKQGFAVWRSESPRRSTSLTRSPRASASPSPISSRLSLLSDKVAGDSSSSSATLTQSSGSKEESNTVLNNETRLGATSEGKEETGNSVEKTRNEKEAFPTILKDQEDLPLNSNHSQPSLSRFGKEKFNQTFRHSKPTGNILPPEALSDFEDDEVDDTFDAP</sequence>
<dbReference type="PROSITE" id="PS50304">
    <property type="entry name" value="TUDOR"/>
    <property type="match status" value="1"/>
</dbReference>
<dbReference type="InterPro" id="IPR004087">
    <property type="entry name" value="KH_dom"/>
</dbReference>
<evidence type="ECO:0000313" key="5">
    <source>
        <dbReference type="EMBL" id="KAK7861624.1"/>
    </source>
</evidence>
<keyword evidence="6" id="KW-1185">Reference proteome</keyword>
<dbReference type="InterPro" id="IPR035437">
    <property type="entry name" value="SNase_OB-fold_sf"/>
</dbReference>
<dbReference type="Gene3D" id="2.40.50.90">
    <property type="match status" value="1"/>
</dbReference>
<keyword evidence="1" id="KW-0694">RNA-binding</keyword>
<dbReference type="Pfam" id="PF00013">
    <property type="entry name" value="KH_1"/>
    <property type="match status" value="2"/>
</dbReference>
<protein>
    <recommendedName>
        <fullName evidence="4">Tudor domain-containing protein</fullName>
    </recommendedName>
</protein>
<dbReference type="InterPro" id="IPR050621">
    <property type="entry name" value="Tudor_domain_containing"/>
</dbReference>
<dbReference type="GO" id="GO:0030719">
    <property type="term" value="P:P granule organization"/>
    <property type="evidence" value="ECO:0007669"/>
    <property type="project" value="TreeGrafter"/>
</dbReference>
<dbReference type="GO" id="GO:0005739">
    <property type="term" value="C:mitochondrion"/>
    <property type="evidence" value="ECO:0007669"/>
    <property type="project" value="UniProtKB-ARBA"/>
</dbReference>
<dbReference type="PROSITE" id="PS50084">
    <property type="entry name" value="KH_TYPE_1"/>
    <property type="match status" value="2"/>
</dbReference>
<feature type="compositionally biased region" description="Basic and acidic residues" evidence="2">
    <location>
        <begin position="526"/>
        <end position="544"/>
    </location>
</feature>
<dbReference type="SUPFAM" id="SSF54791">
    <property type="entry name" value="Eukaryotic type KH-domain (KH-domain type I)"/>
    <property type="match status" value="2"/>
</dbReference>
<dbReference type="InterPro" id="IPR004088">
    <property type="entry name" value="KH_dom_type_1"/>
</dbReference>
<feature type="region of interest" description="Disordered" evidence="2">
    <location>
        <begin position="459"/>
        <end position="608"/>
    </location>
</feature>
<dbReference type="PANTHER" id="PTHR22948">
    <property type="entry name" value="TUDOR DOMAIN CONTAINING PROTEIN"/>
    <property type="match status" value="1"/>
</dbReference>
<evidence type="ECO:0000259" key="4">
    <source>
        <dbReference type="PROSITE" id="PS50304"/>
    </source>
</evidence>
<reference evidence="5 6" key="1">
    <citation type="submission" date="2024-03" db="EMBL/GenBank/DDBJ databases">
        <title>The genome assembly and annotation of the cricket Gryllus longicercus Weissman &amp; Gray.</title>
        <authorList>
            <person name="Szrajer S."/>
            <person name="Gray D."/>
            <person name="Ylla G."/>
        </authorList>
    </citation>
    <scope>NUCLEOTIDE SEQUENCE [LARGE SCALE GENOMIC DNA]</scope>
    <source>
        <strain evidence="5">DAG 2021-001</strain>
        <tissue evidence="5">Whole body minus gut</tissue>
    </source>
</reference>
<dbReference type="Gene3D" id="2.30.30.140">
    <property type="match status" value="1"/>
</dbReference>
<evidence type="ECO:0000313" key="6">
    <source>
        <dbReference type="Proteomes" id="UP001378592"/>
    </source>
</evidence>
<dbReference type="SUPFAM" id="SSF63748">
    <property type="entry name" value="Tudor/PWWP/MBT"/>
    <property type="match status" value="1"/>
</dbReference>
<organism evidence="5 6">
    <name type="scientific">Gryllus longicercus</name>
    <dbReference type="NCBI Taxonomy" id="2509291"/>
    <lineage>
        <taxon>Eukaryota</taxon>
        <taxon>Metazoa</taxon>
        <taxon>Ecdysozoa</taxon>
        <taxon>Arthropoda</taxon>
        <taxon>Hexapoda</taxon>
        <taxon>Insecta</taxon>
        <taxon>Pterygota</taxon>
        <taxon>Neoptera</taxon>
        <taxon>Polyneoptera</taxon>
        <taxon>Orthoptera</taxon>
        <taxon>Ensifera</taxon>
        <taxon>Gryllidea</taxon>
        <taxon>Grylloidea</taxon>
        <taxon>Gryllidae</taxon>
        <taxon>Gryllinae</taxon>
        <taxon>Gryllus</taxon>
    </lineage>
</organism>
<dbReference type="SMART" id="SM00333">
    <property type="entry name" value="TUDOR"/>
    <property type="match status" value="1"/>
</dbReference>
<evidence type="ECO:0000256" key="3">
    <source>
        <dbReference type="SAM" id="Phobius"/>
    </source>
</evidence>
<keyword evidence="3" id="KW-1133">Transmembrane helix</keyword>